<dbReference type="SUPFAM" id="SSF47413">
    <property type="entry name" value="lambda repressor-like DNA-binding domains"/>
    <property type="match status" value="1"/>
</dbReference>
<keyword evidence="2" id="KW-1185">Reference proteome</keyword>
<dbReference type="Pfam" id="PF21716">
    <property type="entry name" value="dnstrm_HI1420"/>
    <property type="match status" value="1"/>
</dbReference>
<dbReference type="EMBL" id="JACGXS010000012">
    <property type="protein sequence ID" value="MBA8683436.1"/>
    <property type="molecule type" value="Genomic_DNA"/>
</dbReference>
<proteinExistence type="predicted"/>
<dbReference type="Gene3D" id="1.10.260.40">
    <property type="entry name" value="lambda repressor-like DNA-binding domains"/>
    <property type="match status" value="1"/>
</dbReference>
<evidence type="ECO:0000313" key="1">
    <source>
        <dbReference type="EMBL" id="MBA8683436.1"/>
    </source>
</evidence>
<name>A0A7W3IJL3_9GAMM</name>
<sequence>MELLEVAARFQHPAAVAALLEACIIESDGDAVLIAKALGAVVHAQGMRDFSERSGMSCRLLRRELSGRRSPQFATILQVARTLGITLHVSAA</sequence>
<protein>
    <submittedName>
        <fullName evidence="1">Putative addiction module antidote protein</fullName>
    </submittedName>
</protein>
<reference evidence="1 2" key="1">
    <citation type="submission" date="2020-08" db="EMBL/GenBank/DDBJ databases">
        <title>Stenotrophomonas tumulicola JCM 30961.</title>
        <authorList>
            <person name="Deng Y."/>
        </authorList>
    </citation>
    <scope>NUCLEOTIDE SEQUENCE [LARGE SCALE GENOMIC DNA]</scope>
    <source>
        <strain evidence="1 2">JCM 30961</strain>
    </source>
</reference>
<dbReference type="InterPro" id="IPR014057">
    <property type="entry name" value="HI1420"/>
</dbReference>
<dbReference type="Proteomes" id="UP000547058">
    <property type="component" value="Unassembled WGS sequence"/>
</dbReference>
<dbReference type="PANTHER" id="PTHR40275">
    <property type="entry name" value="SSL7038 PROTEIN"/>
    <property type="match status" value="1"/>
</dbReference>
<evidence type="ECO:0000313" key="2">
    <source>
        <dbReference type="Proteomes" id="UP000547058"/>
    </source>
</evidence>
<gene>
    <name evidence="1" type="ORF">H4O11_16675</name>
</gene>
<dbReference type="AlphaFoldDB" id="A0A7W3IJL3"/>
<dbReference type="PANTHER" id="PTHR40275:SF1">
    <property type="entry name" value="SSL7038 PROTEIN"/>
    <property type="match status" value="1"/>
</dbReference>
<dbReference type="GO" id="GO:0003677">
    <property type="term" value="F:DNA binding"/>
    <property type="evidence" value="ECO:0007669"/>
    <property type="project" value="InterPro"/>
</dbReference>
<comment type="caution">
    <text evidence="1">The sequence shown here is derived from an EMBL/GenBank/DDBJ whole genome shotgun (WGS) entry which is preliminary data.</text>
</comment>
<dbReference type="InterPro" id="IPR010982">
    <property type="entry name" value="Lambda_DNA-bd_dom_sf"/>
</dbReference>
<organism evidence="1 2">
    <name type="scientific">Stenotrophomonas tumulicola</name>
    <dbReference type="NCBI Taxonomy" id="1685415"/>
    <lineage>
        <taxon>Bacteria</taxon>
        <taxon>Pseudomonadati</taxon>
        <taxon>Pseudomonadota</taxon>
        <taxon>Gammaproteobacteria</taxon>
        <taxon>Lysobacterales</taxon>
        <taxon>Lysobacteraceae</taxon>
        <taxon>Stenotrophomonas</taxon>
    </lineage>
</organism>
<dbReference type="NCBIfam" id="TIGR02684">
    <property type="entry name" value="dnstrm_HI1420"/>
    <property type="match status" value="1"/>
</dbReference>
<accession>A0A7W3IJL3</accession>